<keyword evidence="2" id="KW-1185">Reference proteome</keyword>
<dbReference type="KEGG" id="nha:Nham_2651"/>
<evidence type="ECO:0000313" key="1">
    <source>
        <dbReference type="EMBL" id="ABE63431.1"/>
    </source>
</evidence>
<protein>
    <recommendedName>
        <fullName evidence="3">ASCH domain-containing protein</fullName>
    </recommendedName>
</protein>
<accession>Q1QK16</accession>
<dbReference type="HOGENOM" id="CLU_2451611_0_0_5"/>
<dbReference type="AlphaFoldDB" id="Q1QK16"/>
<evidence type="ECO:0000313" key="2">
    <source>
        <dbReference type="Proteomes" id="UP000001953"/>
    </source>
</evidence>
<sequence length="89" mass="10050">MGLRPGEKIERLGMIRLVKVTTEPPRRLTDDLDYGFAETEREGFPYGHPLHSPTEFVKFFCNSHKDCTPDTVITRLEYEFAADTASGSG</sequence>
<name>Q1QK16_NITHX</name>
<dbReference type="eggNOG" id="ENOG503391P">
    <property type="taxonomic scope" value="Bacteria"/>
</dbReference>
<dbReference type="RefSeq" id="WP_011511097.1">
    <property type="nucleotide sequence ID" value="NC_007964.1"/>
</dbReference>
<evidence type="ECO:0008006" key="3">
    <source>
        <dbReference type="Google" id="ProtNLM"/>
    </source>
</evidence>
<reference evidence="1 2" key="1">
    <citation type="submission" date="2006-03" db="EMBL/GenBank/DDBJ databases">
        <title>Complete sequence of chromosome of Nitrobacter hamburgensis X14.</title>
        <authorList>
            <consortium name="US DOE Joint Genome Institute"/>
            <person name="Copeland A."/>
            <person name="Lucas S."/>
            <person name="Lapidus A."/>
            <person name="Barry K."/>
            <person name="Detter J.C."/>
            <person name="Glavina del Rio T."/>
            <person name="Hammon N."/>
            <person name="Israni S."/>
            <person name="Dalin E."/>
            <person name="Tice H."/>
            <person name="Pitluck S."/>
            <person name="Chain P."/>
            <person name="Malfatti S."/>
            <person name="Shin M."/>
            <person name="Vergez L."/>
            <person name="Schmutz J."/>
            <person name="Larimer F."/>
            <person name="Land M."/>
            <person name="Hauser L."/>
            <person name="Kyrpides N."/>
            <person name="Ivanova N."/>
            <person name="Ward B."/>
            <person name="Arp D."/>
            <person name="Klotz M."/>
            <person name="Stein L."/>
            <person name="O'Mullan G."/>
            <person name="Starkenburg S."/>
            <person name="Sayavedra L."/>
            <person name="Poret-Peterson A.T."/>
            <person name="Gentry M.E."/>
            <person name="Bruce D."/>
            <person name="Richardson P."/>
        </authorList>
    </citation>
    <scope>NUCLEOTIDE SEQUENCE [LARGE SCALE GENOMIC DNA]</scope>
    <source>
        <strain evidence="2">DSM 10229 / NCIMB 13809 / X14</strain>
    </source>
</reference>
<gene>
    <name evidence="1" type="ordered locus">Nham_2651</name>
</gene>
<proteinExistence type="predicted"/>
<dbReference type="Proteomes" id="UP000001953">
    <property type="component" value="Chromosome"/>
</dbReference>
<organism evidence="1 2">
    <name type="scientific">Nitrobacter hamburgensis (strain DSM 10229 / NCIMB 13809 / X14)</name>
    <dbReference type="NCBI Taxonomy" id="323097"/>
    <lineage>
        <taxon>Bacteria</taxon>
        <taxon>Pseudomonadati</taxon>
        <taxon>Pseudomonadota</taxon>
        <taxon>Alphaproteobacteria</taxon>
        <taxon>Hyphomicrobiales</taxon>
        <taxon>Nitrobacteraceae</taxon>
        <taxon>Nitrobacter</taxon>
    </lineage>
</organism>
<dbReference type="EMBL" id="CP000319">
    <property type="protein sequence ID" value="ABE63431.1"/>
    <property type="molecule type" value="Genomic_DNA"/>
</dbReference>